<name>A0A6J7IMX3_9ZZZZ</name>
<reference evidence="1" key="1">
    <citation type="submission" date="2020-05" db="EMBL/GenBank/DDBJ databases">
        <authorList>
            <person name="Chiriac C."/>
            <person name="Salcher M."/>
            <person name="Ghai R."/>
            <person name="Kavagutti S V."/>
        </authorList>
    </citation>
    <scope>NUCLEOTIDE SEQUENCE</scope>
</reference>
<dbReference type="InterPro" id="IPR037175">
    <property type="entry name" value="KFase_sf"/>
</dbReference>
<dbReference type="PANTHER" id="PTHR34861">
    <property type="match status" value="1"/>
</dbReference>
<sequence>MTVESSAFDELFERVSTWGYWGPDDQRGTLHHISRATVVAAASLVRTGRAVSLGHDLDLDPGPDNARPVEHRMTGFASAADTEPSVNTDYVGTDFHGKSVTHVDALCHCVFRGRLYNGYAADEHVGERGADVCAVSQLAQGVVTRGVLIDVPRVRRVPWLEPGTAIGASDLELALSAQGLALRPGDAVLVRTGARARKDSLGAWDPSDFSAGLSPDSMLVLSRGATALLGSDGDSDTRPSPVAGISSPIHALALNAMGMPLIDNMLLEDLAVACADLDRWEFLFTMAPLRIPGGTGSPVNPLAVF</sequence>
<dbReference type="EMBL" id="CAFBOZ010000019">
    <property type="protein sequence ID" value="CAB4993886.1"/>
    <property type="molecule type" value="Genomic_DNA"/>
</dbReference>
<organism evidence="1">
    <name type="scientific">freshwater metagenome</name>
    <dbReference type="NCBI Taxonomy" id="449393"/>
    <lineage>
        <taxon>unclassified sequences</taxon>
        <taxon>metagenomes</taxon>
        <taxon>ecological metagenomes</taxon>
    </lineage>
</organism>
<evidence type="ECO:0000313" key="1">
    <source>
        <dbReference type="EMBL" id="CAB4932115.1"/>
    </source>
</evidence>
<dbReference type="Pfam" id="PF04199">
    <property type="entry name" value="Cyclase"/>
    <property type="match status" value="1"/>
</dbReference>
<dbReference type="GO" id="GO:0004061">
    <property type="term" value="F:arylformamidase activity"/>
    <property type="evidence" value="ECO:0007669"/>
    <property type="project" value="InterPro"/>
</dbReference>
<accession>A0A6J7IMX3</accession>
<dbReference type="InterPro" id="IPR007325">
    <property type="entry name" value="KFase/CYL"/>
</dbReference>
<gene>
    <name evidence="1" type="ORF">UFOPK3773_00309</name>
    <name evidence="2" type="ORF">UFOPK3992_00224</name>
</gene>
<dbReference type="GO" id="GO:0019441">
    <property type="term" value="P:L-tryptophan catabolic process to kynurenine"/>
    <property type="evidence" value="ECO:0007669"/>
    <property type="project" value="InterPro"/>
</dbReference>
<dbReference type="AlphaFoldDB" id="A0A6J7IMX3"/>
<protein>
    <submittedName>
        <fullName evidence="1">Unannotated protein</fullName>
    </submittedName>
</protein>
<dbReference type="SUPFAM" id="SSF102198">
    <property type="entry name" value="Putative cyclase"/>
    <property type="match status" value="1"/>
</dbReference>
<proteinExistence type="predicted"/>
<dbReference type="EMBL" id="CAFBNF010000018">
    <property type="protein sequence ID" value="CAB4932115.1"/>
    <property type="molecule type" value="Genomic_DNA"/>
</dbReference>
<dbReference type="Gene3D" id="3.50.30.50">
    <property type="entry name" value="Putative cyclase"/>
    <property type="match status" value="1"/>
</dbReference>
<evidence type="ECO:0000313" key="2">
    <source>
        <dbReference type="EMBL" id="CAB4993886.1"/>
    </source>
</evidence>